<accession>A0AAD6FVV3</accession>
<protein>
    <recommendedName>
        <fullName evidence="6">PiggyBac transposable element-derived protein domain-containing protein</fullName>
    </recommendedName>
</protein>
<feature type="non-terminal residue" evidence="7">
    <location>
        <position position="428"/>
    </location>
</feature>
<dbReference type="InterPro" id="IPR029526">
    <property type="entry name" value="PGBD"/>
</dbReference>
<keyword evidence="3" id="KW-1052">Target cell membrane</keyword>
<dbReference type="Pfam" id="PF13843">
    <property type="entry name" value="DDE_Tnp_1_7"/>
    <property type="match status" value="1"/>
</dbReference>
<keyword evidence="4" id="KW-0472">Membrane</keyword>
<evidence type="ECO:0000256" key="3">
    <source>
        <dbReference type="ARBA" id="ARBA00022537"/>
    </source>
</evidence>
<feature type="domain" description="PiggyBac transposable element-derived protein" evidence="6">
    <location>
        <begin position="66"/>
        <end position="207"/>
    </location>
</feature>
<name>A0AAD6FVV3_9TELE</name>
<dbReference type="PANTHER" id="PTHR46599:SF6">
    <property type="entry name" value="DUAL SPECIFICITY PHOSPHATASE 26"/>
    <property type="match status" value="1"/>
</dbReference>
<dbReference type="Proteomes" id="UP001219934">
    <property type="component" value="Unassembled WGS sequence"/>
</dbReference>
<dbReference type="GO" id="GO:0044218">
    <property type="term" value="C:other organism cell membrane"/>
    <property type="evidence" value="ECO:0007669"/>
    <property type="project" value="UniProtKB-KW"/>
</dbReference>
<gene>
    <name evidence="7" type="ORF">JOQ06_020812</name>
</gene>
<comment type="subcellular location">
    <subcellularLocation>
        <location evidence="2">Nematocyst</location>
    </subcellularLocation>
    <subcellularLocation>
        <location evidence="1">Target cell membrane</location>
    </subcellularLocation>
</comment>
<proteinExistence type="predicted"/>
<evidence type="ECO:0000313" key="7">
    <source>
        <dbReference type="EMBL" id="KAJ4949296.1"/>
    </source>
</evidence>
<keyword evidence="4" id="KW-1053">Target membrane</keyword>
<evidence type="ECO:0000313" key="8">
    <source>
        <dbReference type="Proteomes" id="UP001219934"/>
    </source>
</evidence>
<evidence type="ECO:0000256" key="5">
    <source>
        <dbReference type="ARBA" id="ARBA00023331"/>
    </source>
</evidence>
<organism evidence="7 8">
    <name type="scientific">Pogonophryne albipinna</name>
    <dbReference type="NCBI Taxonomy" id="1090488"/>
    <lineage>
        <taxon>Eukaryota</taxon>
        <taxon>Metazoa</taxon>
        <taxon>Chordata</taxon>
        <taxon>Craniata</taxon>
        <taxon>Vertebrata</taxon>
        <taxon>Euteleostomi</taxon>
        <taxon>Actinopterygii</taxon>
        <taxon>Neopterygii</taxon>
        <taxon>Teleostei</taxon>
        <taxon>Neoteleostei</taxon>
        <taxon>Acanthomorphata</taxon>
        <taxon>Eupercaria</taxon>
        <taxon>Perciformes</taxon>
        <taxon>Notothenioidei</taxon>
        <taxon>Pogonophryne</taxon>
    </lineage>
</organism>
<sequence length="428" mass="48431">GGDKSWDVALRELFLDPLQNPMYKATMGFHRYEDIRRLIRFDDKRTRAVRLETDHMAAFRYVWDCRNITMDNFFTSIPLAEKLLEKNLTLVGTLRQNKPDIPPVMKPNKLREKCSSKFGFCGNMTMVSYVPKKGKAVVLLSTMHDDTAVDDQSVKRKPEVIQYYNHTKSGVDTMDQMVHTYTCKRRTRRWPMVLWHNVLDVATLNAFTSYTAQHPGYMGGVTNARRLFIKELGKELVMPHMRRRMEGTSHLQTHIPEAMERCGLKKVSTATSHRRAKPTHQKQSAGSMFFIKQQQSASCTQLLITHQTRAIMDTDALATVEAAGPGPVLGKVESITDRECAIEIENGCTTYTFANPRMYIYTGNCASPLPPTVAPGATGKALFTKFETTTTGCVGVVLYDLLNGDEKQATEELAVMFSVPFDFNVFQN</sequence>
<evidence type="ECO:0000256" key="4">
    <source>
        <dbReference type="ARBA" id="ARBA00023298"/>
    </source>
</evidence>
<dbReference type="AlphaFoldDB" id="A0AAD6FVV3"/>
<keyword evidence="5" id="KW-0166">Nematocyst</keyword>
<dbReference type="SUPFAM" id="SSF63724">
    <property type="entry name" value="Cytolysin/lectin"/>
    <property type="match status" value="1"/>
</dbReference>
<dbReference type="EMBL" id="JAPTMU010000001">
    <property type="protein sequence ID" value="KAJ4949296.1"/>
    <property type="molecule type" value="Genomic_DNA"/>
</dbReference>
<reference evidence="7" key="1">
    <citation type="submission" date="2022-11" db="EMBL/GenBank/DDBJ databases">
        <title>Chromosome-level genome of Pogonophryne albipinna.</title>
        <authorList>
            <person name="Jo E."/>
        </authorList>
    </citation>
    <scope>NUCLEOTIDE SEQUENCE</scope>
    <source>
        <strain evidence="7">SGF0006</strain>
        <tissue evidence="7">Muscle</tissue>
    </source>
</reference>
<comment type="caution">
    <text evidence="7">The sequence shown here is derived from an EMBL/GenBank/DDBJ whole genome shotgun (WGS) entry which is preliminary data.</text>
</comment>
<evidence type="ECO:0000256" key="2">
    <source>
        <dbReference type="ARBA" id="ARBA00004532"/>
    </source>
</evidence>
<evidence type="ECO:0000256" key="1">
    <source>
        <dbReference type="ARBA" id="ARBA00004175"/>
    </source>
</evidence>
<evidence type="ECO:0000259" key="6">
    <source>
        <dbReference type="Pfam" id="PF13843"/>
    </source>
</evidence>
<feature type="non-terminal residue" evidence="7">
    <location>
        <position position="1"/>
    </location>
</feature>
<dbReference type="InterPro" id="IPR015926">
    <property type="entry name" value="Cytolysin/lectin"/>
</dbReference>
<keyword evidence="8" id="KW-1185">Reference proteome</keyword>
<dbReference type="GO" id="GO:0042151">
    <property type="term" value="C:nematocyst"/>
    <property type="evidence" value="ECO:0007669"/>
    <property type="project" value="UniProtKB-SubCell"/>
</dbReference>
<dbReference type="Gene3D" id="2.60.270.20">
    <property type="entry name" value="Cytolysin/lectin"/>
    <property type="match status" value="1"/>
</dbReference>
<dbReference type="PANTHER" id="PTHR46599">
    <property type="entry name" value="PIGGYBAC TRANSPOSABLE ELEMENT-DERIVED PROTEIN 4"/>
    <property type="match status" value="1"/>
</dbReference>